<evidence type="ECO:0000256" key="2">
    <source>
        <dbReference type="ARBA" id="ARBA00011738"/>
    </source>
</evidence>
<evidence type="ECO:0000313" key="5">
    <source>
        <dbReference type="EMBL" id="OAE21710.1"/>
    </source>
</evidence>
<dbReference type="InterPro" id="IPR004265">
    <property type="entry name" value="Dirigent"/>
</dbReference>
<dbReference type="GO" id="GO:0009699">
    <property type="term" value="P:phenylpropanoid biosynthetic process"/>
    <property type="evidence" value="ECO:0007669"/>
    <property type="project" value="UniProtKB-ARBA"/>
</dbReference>
<dbReference type="PANTHER" id="PTHR21495">
    <property type="entry name" value="NUCLEOPORIN-RELATED"/>
    <property type="match status" value="1"/>
</dbReference>
<comment type="subcellular location">
    <subcellularLocation>
        <location evidence="4">Secreted</location>
        <location evidence="4">Extracellular space</location>
        <location evidence="4">Apoplast</location>
    </subcellularLocation>
</comment>
<dbReference type="EMBL" id="LVLJ01003353">
    <property type="protein sequence ID" value="OAE21710.1"/>
    <property type="molecule type" value="Genomic_DNA"/>
</dbReference>
<feature type="signal peptide" evidence="4">
    <location>
        <begin position="1"/>
        <end position="25"/>
    </location>
</feature>
<organism evidence="5 6">
    <name type="scientific">Marchantia polymorpha subsp. ruderalis</name>
    <dbReference type="NCBI Taxonomy" id="1480154"/>
    <lineage>
        <taxon>Eukaryota</taxon>
        <taxon>Viridiplantae</taxon>
        <taxon>Streptophyta</taxon>
        <taxon>Embryophyta</taxon>
        <taxon>Marchantiophyta</taxon>
        <taxon>Marchantiopsida</taxon>
        <taxon>Marchantiidae</taxon>
        <taxon>Marchantiales</taxon>
        <taxon>Marchantiaceae</taxon>
        <taxon>Marchantia</taxon>
    </lineage>
</organism>
<comment type="caution">
    <text evidence="5">The sequence shown here is derived from an EMBL/GenBank/DDBJ whole genome shotgun (WGS) entry which is preliminary data.</text>
</comment>
<dbReference type="InterPro" id="IPR044859">
    <property type="entry name" value="Allene_oxi_cyc_Dirigent"/>
</dbReference>
<comment type="subunit">
    <text evidence="2 4">Homodimer.</text>
</comment>
<keyword evidence="3 4" id="KW-0964">Secreted</keyword>
<evidence type="ECO:0000256" key="1">
    <source>
        <dbReference type="ARBA" id="ARBA00010746"/>
    </source>
</evidence>
<keyword evidence="4" id="KW-0052">Apoplast</keyword>
<keyword evidence="6" id="KW-1185">Reference proteome</keyword>
<evidence type="ECO:0000256" key="3">
    <source>
        <dbReference type="ARBA" id="ARBA00022525"/>
    </source>
</evidence>
<dbReference type="Proteomes" id="UP000077202">
    <property type="component" value="Unassembled WGS sequence"/>
</dbReference>
<dbReference type="AlphaFoldDB" id="A0A176VLD2"/>
<name>A0A176VLD2_MARPO</name>
<dbReference type="Gene3D" id="2.40.480.10">
    <property type="entry name" value="Allene oxide cyclase-like"/>
    <property type="match status" value="1"/>
</dbReference>
<comment type="similarity">
    <text evidence="1 4">Belongs to the plant dirigent protein family.</text>
</comment>
<proteinExistence type="inferred from homology"/>
<gene>
    <name evidence="5" type="ORF">AXG93_1275s1210</name>
</gene>
<reference evidence="5" key="1">
    <citation type="submission" date="2016-03" db="EMBL/GenBank/DDBJ databases">
        <title>Mechanisms controlling the formation of the plant cell surface in tip-growing cells are functionally conserved among land plants.</title>
        <authorList>
            <person name="Honkanen S."/>
            <person name="Jones V.A."/>
            <person name="Morieri G."/>
            <person name="Champion C."/>
            <person name="Hetherington A.J."/>
            <person name="Kelly S."/>
            <person name="Saint-Marcoux D."/>
            <person name="Proust H."/>
            <person name="Prescott H."/>
            <person name="Dolan L."/>
        </authorList>
    </citation>
    <scope>NUCLEOTIDE SEQUENCE [LARGE SCALE GENOMIC DNA]</scope>
    <source>
        <tissue evidence="5">Whole gametophyte</tissue>
    </source>
</reference>
<evidence type="ECO:0000313" key="6">
    <source>
        <dbReference type="Proteomes" id="UP000077202"/>
    </source>
</evidence>
<dbReference type="GO" id="GO:0048046">
    <property type="term" value="C:apoplast"/>
    <property type="evidence" value="ECO:0007669"/>
    <property type="project" value="UniProtKB-SubCell"/>
</dbReference>
<accession>A0A176VLD2</accession>
<comment type="function">
    <text evidence="4">Dirigent proteins impart stereoselectivity on the phenoxy radical-coupling reaction, yielding optically active lignans from two molecules of coniferyl alcohol in the biosynthesis of lignans, flavonolignans, and alkaloids and thus plays a central role in plant secondary metabolism.</text>
</comment>
<protein>
    <recommendedName>
        <fullName evidence="4">Dirigent protein</fullName>
    </recommendedName>
</protein>
<dbReference type="PROSITE" id="PS51257">
    <property type="entry name" value="PROKAR_LIPOPROTEIN"/>
    <property type="match status" value="1"/>
</dbReference>
<sequence>MERTHGSTLAVFVTALVLLSSGCSAMKMKPVSFAYYLHDDYVPPDTTSVQVASSNGTLTGTFQFGDIAVFDSPLREGTANDSTLFGYGSGELVSLKQPYMRFITFVHDVTVPGYSGTLSCSGRFNFSAPSWEVGVNSGTGSFRGASGYYTVSIAVPNTAGYVLKLQLLDRAAMGDVQSAQLFGTEKFDFFVVLRCMIVVGESMSRPGQPRDRRA</sequence>
<evidence type="ECO:0000256" key="4">
    <source>
        <dbReference type="RuleBase" id="RU363099"/>
    </source>
</evidence>
<keyword evidence="4" id="KW-0732">Signal</keyword>
<dbReference type="Pfam" id="PF03018">
    <property type="entry name" value="Dirigent"/>
    <property type="match status" value="1"/>
</dbReference>
<feature type="chain" id="PRO_5008191854" description="Dirigent protein" evidence="4">
    <location>
        <begin position="26"/>
        <end position="214"/>
    </location>
</feature>